<reference evidence="2 3" key="1">
    <citation type="submission" date="2017-09" db="EMBL/GenBank/DDBJ databases">
        <title>Depth-based differentiation of microbial function through sediment-hosted aquifers and enrichment of novel symbionts in the deep terrestrial subsurface.</title>
        <authorList>
            <person name="Probst A.J."/>
            <person name="Ladd B."/>
            <person name="Jarett J.K."/>
            <person name="Geller-Mcgrath D.E."/>
            <person name="Sieber C.M."/>
            <person name="Emerson J.B."/>
            <person name="Anantharaman K."/>
            <person name="Thomas B.C."/>
            <person name="Malmstrom R."/>
            <person name="Stieglmeier M."/>
            <person name="Klingl A."/>
            <person name="Woyke T."/>
            <person name="Ryan C.M."/>
            <person name="Banfield J.F."/>
        </authorList>
    </citation>
    <scope>NUCLEOTIDE SEQUENCE [LARGE SCALE GENOMIC DNA]</scope>
    <source>
        <strain evidence="2">CG23_combo_of_CG06-09_8_20_14_all_42_19</strain>
    </source>
</reference>
<gene>
    <name evidence="2" type="ORF">COX15_00040</name>
</gene>
<evidence type="ECO:0000313" key="3">
    <source>
        <dbReference type="Proteomes" id="UP000230007"/>
    </source>
</evidence>
<dbReference type="Proteomes" id="UP000230007">
    <property type="component" value="Unassembled WGS sequence"/>
</dbReference>
<sequence>MAIRISNGVKKNTGFTLIELLVTMTVITILIGVSFGAIREVQVRGRDTRRIADLKSVQVSLELYINRCGRYPGDATCGSTNPSDWAQLTTALGAVMDTNKVPKDPTSSRTYYYGVDTTAGQEGL</sequence>
<dbReference type="Gene3D" id="3.30.700.10">
    <property type="entry name" value="Glycoprotein, Type 4 Pilin"/>
    <property type="match status" value="1"/>
</dbReference>
<organism evidence="2 3">
    <name type="scientific">Candidatus Colwellbacteria bacterium CG23_combo_of_CG06-09_8_20_14_all_42_19</name>
    <dbReference type="NCBI Taxonomy" id="1974541"/>
    <lineage>
        <taxon>Bacteria</taxon>
        <taxon>Candidatus Colwelliibacteriota</taxon>
    </lineage>
</organism>
<dbReference type="EMBL" id="PCSK01000001">
    <property type="protein sequence ID" value="PIP46679.1"/>
    <property type="molecule type" value="Genomic_DNA"/>
</dbReference>
<dbReference type="InterPro" id="IPR012902">
    <property type="entry name" value="N_methyl_site"/>
</dbReference>
<comment type="caution">
    <text evidence="2">The sequence shown here is derived from an EMBL/GenBank/DDBJ whole genome shotgun (WGS) entry which is preliminary data.</text>
</comment>
<keyword evidence="1" id="KW-1133">Transmembrane helix</keyword>
<dbReference type="InterPro" id="IPR045584">
    <property type="entry name" value="Pilin-like"/>
</dbReference>
<feature type="non-terminal residue" evidence="2">
    <location>
        <position position="124"/>
    </location>
</feature>
<dbReference type="AlphaFoldDB" id="A0A2H0AMM9"/>
<accession>A0A2H0AMM9</accession>
<protein>
    <recommendedName>
        <fullName evidence="4">Type II secretion system protein GspG C-terminal domain-containing protein</fullName>
    </recommendedName>
</protein>
<evidence type="ECO:0000313" key="2">
    <source>
        <dbReference type="EMBL" id="PIP46679.1"/>
    </source>
</evidence>
<proteinExistence type="predicted"/>
<dbReference type="SUPFAM" id="SSF54523">
    <property type="entry name" value="Pili subunits"/>
    <property type="match status" value="1"/>
</dbReference>
<keyword evidence="1" id="KW-0812">Transmembrane</keyword>
<dbReference type="Pfam" id="PF07963">
    <property type="entry name" value="N_methyl"/>
    <property type="match status" value="1"/>
</dbReference>
<dbReference type="NCBIfam" id="TIGR02532">
    <property type="entry name" value="IV_pilin_GFxxxE"/>
    <property type="match status" value="1"/>
</dbReference>
<evidence type="ECO:0008006" key="4">
    <source>
        <dbReference type="Google" id="ProtNLM"/>
    </source>
</evidence>
<name>A0A2H0AMM9_9BACT</name>
<keyword evidence="1" id="KW-0472">Membrane</keyword>
<feature type="transmembrane region" description="Helical" evidence="1">
    <location>
        <begin position="20"/>
        <end position="38"/>
    </location>
</feature>
<evidence type="ECO:0000256" key="1">
    <source>
        <dbReference type="SAM" id="Phobius"/>
    </source>
</evidence>